<keyword evidence="10" id="KW-0378">Hydrolase</keyword>
<dbReference type="InterPro" id="IPR005196">
    <property type="entry name" value="Glyco_hydro_65_N"/>
</dbReference>
<feature type="domain" description="Glycoside hydrolase family 65 central catalytic" evidence="7">
    <location>
        <begin position="320"/>
        <end position="716"/>
    </location>
</feature>
<sequence length="804" mass="89161">MSAWSGWSTEYEGYDAGHERLRETLCTVGNGYFATRGSAPESVADAVHYPGTYVAGLYNAATDVVDGHVVANESMVNLPDWLATGLRWDDGPWFDAGAVELTHYRQQLDLRLGVLVRDLGFRDAAGHSTRVVQRRFAHMEFEHVGALQTTVLAQDWSGTLTLRSVLDGETANAGVARYRELSGKHLRVERAEVLGEGTALVETETVQSRVRIAQAIRTRALRDGAELPCTYRAVAEGACVGHELLLPLEAGRPVTVEKTATLFTGRDPAIVAPAEAATDWLARLDGFDVLLGRHARTWRQLWERCRVDLGGDDEAASVLRLHLFHLLQTVSPNTIGLDAGVPARGLHGEAYRGHVFWDELFVLPALTTRLPHVARSLLEYRYRRLHAARWAARDAGLRGAMFPWQSGADGTETSQRLHLNPDSGHWLSDATHLQRHVGLAVAYNIWQYYQATGDREFAVRHGSEMFLEIARFFGSLAEYDHALDRYRLRGVVGPDEFHTRYPDAAEPGIDDNAYTNVMAVWVLERARTLLRLLPAARREELTEALGLGVEEVDRWGHITQRMFVPFHDDGMISQFAGYEQLHELDWAGLRARHPDIRRLDRILEAEGDDVNRYKASKQADVLMLFYLLSASELRGLLGRLGYAWDPAAIPQVVDYYLARTSHGSTLSAVVHASVLARAHREDALEYFVEALRSDVADVQGGTTAEGVHLAAMAGSLDVLQRCFAGVETRGDVLYLNPYWPVELGRLEFSMTYREHALSVEIADHRVRVSAGPGGHAPIRVRCRGASAVLPPGGQVAFPTHAAPP</sequence>
<dbReference type="Pfam" id="PF03632">
    <property type="entry name" value="Glyco_hydro_65m"/>
    <property type="match status" value="1"/>
</dbReference>
<evidence type="ECO:0000256" key="6">
    <source>
        <dbReference type="PIRSR" id="PIRSR036289-51"/>
    </source>
</evidence>
<feature type="active site" description="Proton donor" evidence="5">
    <location>
        <position position="496"/>
    </location>
</feature>
<reference evidence="10" key="1">
    <citation type="submission" date="2021-04" db="EMBL/GenBank/DDBJ databases">
        <title>Genome based classification of Actinospica acidithermotolerans sp. nov., an actinobacterium isolated from an Indonesian hot spring.</title>
        <authorList>
            <person name="Kusuma A.B."/>
            <person name="Putra K.E."/>
            <person name="Nafisah S."/>
            <person name="Loh J."/>
            <person name="Nouioui I."/>
            <person name="Goodfellow M."/>
        </authorList>
    </citation>
    <scope>NUCLEOTIDE SEQUENCE</scope>
    <source>
        <strain evidence="10">CSCA 57</strain>
    </source>
</reference>
<dbReference type="InterPro" id="IPR005195">
    <property type="entry name" value="Glyco_hydro_65_M"/>
</dbReference>
<feature type="binding site" evidence="6">
    <location>
        <begin position="357"/>
        <end position="358"/>
    </location>
    <ligand>
        <name>substrate</name>
    </ligand>
</feature>
<organism evidence="10 11">
    <name type="scientific">Actinospica durhamensis</name>
    <dbReference type="NCBI Taxonomy" id="1508375"/>
    <lineage>
        <taxon>Bacteria</taxon>
        <taxon>Bacillati</taxon>
        <taxon>Actinomycetota</taxon>
        <taxon>Actinomycetes</taxon>
        <taxon>Catenulisporales</taxon>
        <taxon>Actinospicaceae</taxon>
        <taxon>Actinospica</taxon>
    </lineage>
</organism>
<keyword evidence="2" id="KW-0328">Glycosyltransferase</keyword>
<dbReference type="FunFam" id="1.50.10.10:FF:000053">
    <property type="entry name" value="Putative glycosyl hydrolase"/>
    <property type="match status" value="1"/>
</dbReference>
<evidence type="ECO:0000256" key="1">
    <source>
        <dbReference type="ARBA" id="ARBA00006768"/>
    </source>
</evidence>
<dbReference type="Gene3D" id="1.50.10.10">
    <property type="match status" value="1"/>
</dbReference>
<dbReference type="SUPFAM" id="SSF48208">
    <property type="entry name" value="Six-hairpin glycosidases"/>
    <property type="match status" value="1"/>
</dbReference>
<evidence type="ECO:0000256" key="3">
    <source>
        <dbReference type="ARBA" id="ARBA00022679"/>
    </source>
</evidence>
<protein>
    <submittedName>
        <fullName evidence="10">Glycoside hydrolase family 65 protein</fullName>
    </submittedName>
</protein>
<keyword evidence="11" id="KW-1185">Reference proteome</keyword>
<dbReference type="InterPro" id="IPR005194">
    <property type="entry name" value="Glyco_hydro_65_C"/>
</dbReference>
<dbReference type="InterPro" id="IPR012341">
    <property type="entry name" value="6hp_glycosidase-like_sf"/>
</dbReference>
<proteinExistence type="inferred from homology"/>
<dbReference type="InterPro" id="IPR011013">
    <property type="entry name" value="Gal_mutarotase_sf_dom"/>
</dbReference>
<dbReference type="PANTHER" id="PTHR11051">
    <property type="entry name" value="GLYCOSYL HYDROLASE-RELATED"/>
    <property type="match status" value="1"/>
</dbReference>
<dbReference type="Pfam" id="PF03636">
    <property type="entry name" value="Glyco_hydro_65N"/>
    <property type="match status" value="1"/>
</dbReference>
<comment type="caution">
    <text evidence="10">The sequence shown here is derived from an EMBL/GenBank/DDBJ whole genome shotgun (WGS) entry which is preliminary data.</text>
</comment>
<comment type="similarity">
    <text evidence="1">Belongs to the glycosyl hydrolase 65 family.</text>
</comment>
<dbReference type="GO" id="GO:0016757">
    <property type="term" value="F:glycosyltransferase activity"/>
    <property type="evidence" value="ECO:0007669"/>
    <property type="project" value="UniProtKB-KW"/>
</dbReference>
<dbReference type="GO" id="GO:0004553">
    <property type="term" value="F:hydrolase activity, hydrolyzing O-glycosyl compounds"/>
    <property type="evidence" value="ECO:0007669"/>
    <property type="project" value="TreeGrafter"/>
</dbReference>
<evidence type="ECO:0000313" key="11">
    <source>
        <dbReference type="Proteomes" id="UP000675781"/>
    </source>
</evidence>
<evidence type="ECO:0000256" key="4">
    <source>
        <dbReference type="ARBA" id="ARBA00023295"/>
    </source>
</evidence>
<feature type="domain" description="Glycoside hydrolase family 65 C-terminal" evidence="8">
    <location>
        <begin position="727"/>
        <end position="788"/>
    </location>
</feature>
<gene>
    <name evidence="10" type="ORF">KDL01_36870</name>
</gene>
<dbReference type="Gene3D" id="2.70.98.40">
    <property type="entry name" value="Glycoside hydrolase, family 65, N-terminal domain"/>
    <property type="match status" value="1"/>
</dbReference>
<dbReference type="InterPro" id="IPR037018">
    <property type="entry name" value="GH65_N"/>
</dbReference>
<dbReference type="Proteomes" id="UP000675781">
    <property type="component" value="Unassembled WGS sequence"/>
</dbReference>
<feature type="binding site" evidence="6">
    <location>
        <begin position="617"/>
        <end position="618"/>
    </location>
    <ligand>
        <name>substrate</name>
    </ligand>
</feature>
<keyword evidence="4" id="KW-0326">Glycosidase</keyword>
<dbReference type="GO" id="GO:0030246">
    <property type="term" value="F:carbohydrate binding"/>
    <property type="evidence" value="ECO:0007669"/>
    <property type="project" value="InterPro"/>
</dbReference>
<dbReference type="InterPro" id="IPR017045">
    <property type="entry name" value="Malt_Pase/Glycosyl_Hdrlase"/>
</dbReference>
<dbReference type="SUPFAM" id="SSF74650">
    <property type="entry name" value="Galactose mutarotase-like"/>
    <property type="match status" value="1"/>
</dbReference>
<evidence type="ECO:0000313" key="10">
    <source>
        <dbReference type="EMBL" id="MBR7838899.1"/>
    </source>
</evidence>
<dbReference type="GO" id="GO:0005975">
    <property type="term" value="P:carbohydrate metabolic process"/>
    <property type="evidence" value="ECO:0007669"/>
    <property type="project" value="InterPro"/>
</dbReference>
<dbReference type="InterPro" id="IPR008928">
    <property type="entry name" value="6-hairpin_glycosidase_sf"/>
</dbReference>
<dbReference type="PIRSF" id="PIRSF036289">
    <property type="entry name" value="Glycosyl_hydrolase_malt_phosph"/>
    <property type="match status" value="1"/>
</dbReference>
<evidence type="ECO:0000259" key="7">
    <source>
        <dbReference type="Pfam" id="PF03632"/>
    </source>
</evidence>
<evidence type="ECO:0000259" key="9">
    <source>
        <dbReference type="Pfam" id="PF03636"/>
    </source>
</evidence>
<accession>A0A941F082</accession>
<feature type="domain" description="Glycoside hydrolase family 65 N-terminal" evidence="9">
    <location>
        <begin position="11"/>
        <end position="266"/>
    </location>
</feature>
<evidence type="ECO:0000259" key="8">
    <source>
        <dbReference type="Pfam" id="PF03633"/>
    </source>
</evidence>
<name>A0A941F082_9ACTN</name>
<keyword evidence="3" id="KW-0808">Transferase</keyword>
<dbReference type="AlphaFoldDB" id="A0A941F082"/>
<evidence type="ECO:0000256" key="5">
    <source>
        <dbReference type="PIRSR" id="PIRSR036289-50"/>
    </source>
</evidence>
<dbReference type="EMBL" id="JAGSOG010000345">
    <property type="protein sequence ID" value="MBR7838899.1"/>
    <property type="molecule type" value="Genomic_DNA"/>
</dbReference>
<dbReference type="Gene3D" id="2.60.420.10">
    <property type="entry name" value="Maltose phosphorylase, domain 3"/>
    <property type="match status" value="1"/>
</dbReference>
<dbReference type="RefSeq" id="WP_212533347.1">
    <property type="nucleotide sequence ID" value="NZ_JAGSOG010000345.1"/>
</dbReference>
<dbReference type="Pfam" id="PF03633">
    <property type="entry name" value="Glyco_hydro_65C"/>
    <property type="match status" value="1"/>
</dbReference>
<evidence type="ECO:0000256" key="2">
    <source>
        <dbReference type="ARBA" id="ARBA00022676"/>
    </source>
</evidence>
<dbReference type="PANTHER" id="PTHR11051:SF8">
    <property type="entry name" value="PROTEIN-GLUCOSYLGALACTOSYLHYDROXYLYSINE GLUCOSIDASE"/>
    <property type="match status" value="1"/>
</dbReference>